<dbReference type="OrthoDB" id="4411012at2759"/>
<sequence length="189" mass="21747">NPVLIGANLKNFYFPGKPKEPKSHYMVLHTGDMSGKVECYKELLFQSLWEERKYNEKKGEIKFPWGITLNVSEPLHASGEFLRLNRRSLRRVFSFHERQLQSQYSFFRDKQIKNLQAPQIIGIGGTVSTLKALAPGYALSLFQFEEKIQFLFQRAGGRPLRATAWEDGIHSPITAFGYIQGPITAFGYW</sequence>
<reference evidence="1 2" key="1">
    <citation type="journal article" date="2018" name="Sci. Rep.">
        <title>Comparative genomics provides insights into the lifestyle and reveals functional heterogeneity of dark septate endophytic fungi.</title>
        <authorList>
            <person name="Knapp D.G."/>
            <person name="Nemeth J.B."/>
            <person name="Barry K."/>
            <person name="Hainaut M."/>
            <person name="Henrissat B."/>
            <person name="Johnson J."/>
            <person name="Kuo A."/>
            <person name="Lim J.H.P."/>
            <person name="Lipzen A."/>
            <person name="Nolan M."/>
            <person name="Ohm R.A."/>
            <person name="Tamas L."/>
            <person name="Grigoriev I.V."/>
            <person name="Spatafora J.W."/>
            <person name="Nagy L.G."/>
            <person name="Kovacs G.M."/>
        </authorList>
    </citation>
    <scope>NUCLEOTIDE SEQUENCE [LARGE SCALE GENOMIC DNA]</scope>
    <source>
        <strain evidence="1 2">DSE2036</strain>
    </source>
</reference>
<protein>
    <submittedName>
        <fullName evidence="1">Uncharacterized protein</fullName>
    </submittedName>
</protein>
<proteinExistence type="predicted"/>
<organism evidence="1 2">
    <name type="scientific">Periconia macrospinosa</name>
    <dbReference type="NCBI Taxonomy" id="97972"/>
    <lineage>
        <taxon>Eukaryota</taxon>
        <taxon>Fungi</taxon>
        <taxon>Dikarya</taxon>
        <taxon>Ascomycota</taxon>
        <taxon>Pezizomycotina</taxon>
        <taxon>Dothideomycetes</taxon>
        <taxon>Pleosporomycetidae</taxon>
        <taxon>Pleosporales</taxon>
        <taxon>Massarineae</taxon>
        <taxon>Periconiaceae</taxon>
        <taxon>Periconia</taxon>
    </lineage>
</organism>
<dbReference type="AlphaFoldDB" id="A0A2V1CYS4"/>
<keyword evidence="2" id="KW-1185">Reference proteome</keyword>
<feature type="non-terminal residue" evidence="1">
    <location>
        <position position="1"/>
    </location>
</feature>
<evidence type="ECO:0000313" key="1">
    <source>
        <dbReference type="EMBL" id="PVH90886.1"/>
    </source>
</evidence>
<accession>A0A2V1CYS4</accession>
<name>A0A2V1CYS4_9PLEO</name>
<dbReference type="Proteomes" id="UP000244855">
    <property type="component" value="Unassembled WGS sequence"/>
</dbReference>
<dbReference type="EMBL" id="KZ806055">
    <property type="protein sequence ID" value="PVH90886.1"/>
    <property type="molecule type" value="Genomic_DNA"/>
</dbReference>
<evidence type="ECO:0000313" key="2">
    <source>
        <dbReference type="Proteomes" id="UP000244855"/>
    </source>
</evidence>
<gene>
    <name evidence="1" type="ORF">DM02DRAFT_546924</name>
</gene>